<keyword evidence="3" id="KW-0433">Leucine-rich repeat</keyword>
<evidence type="ECO:0000256" key="13">
    <source>
        <dbReference type="SAM" id="Phobius"/>
    </source>
</evidence>
<feature type="domain" description="G-protein coupled receptors family 1 profile" evidence="15">
    <location>
        <begin position="575"/>
        <end position="820"/>
    </location>
</feature>
<dbReference type="SMART" id="SM00369">
    <property type="entry name" value="LRR_TYP"/>
    <property type="match status" value="14"/>
</dbReference>
<evidence type="ECO:0000256" key="11">
    <source>
        <dbReference type="ARBA" id="ARBA00023180"/>
    </source>
</evidence>
<dbReference type="FunFam" id="3.80.10.10:FF:000770">
    <property type="entry name" value="Uncharacterized protein"/>
    <property type="match status" value="1"/>
</dbReference>
<dbReference type="InterPro" id="IPR001611">
    <property type="entry name" value="Leu-rich_rpt"/>
</dbReference>
<keyword evidence="12" id="KW-0807">Transducer</keyword>
<evidence type="ECO:0000256" key="7">
    <source>
        <dbReference type="ARBA" id="ARBA00022989"/>
    </source>
</evidence>
<feature type="transmembrane region" description="Helical" evidence="13">
    <location>
        <begin position="679"/>
        <end position="699"/>
    </location>
</feature>
<feature type="transmembrane region" description="Helical" evidence="13">
    <location>
        <begin position="776"/>
        <end position="798"/>
    </location>
</feature>
<comment type="caution">
    <text evidence="16">The sequence shown here is derived from an EMBL/GenBank/DDBJ whole genome shotgun (WGS) entry which is preliminary data.</text>
</comment>
<keyword evidence="2" id="KW-1003">Cell membrane</keyword>
<evidence type="ECO:0000256" key="3">
    <source>
        <dbReference type="ARBA" id="ARBA00022614"/>
    </source>
</evidence>
<evidence type="ECO:0000256" key="2">
    <source>
        <dbReference type="ARBA" id="ARBA00022475"/>
    </source>
</evidence>
<dbReference type="Pfam" id="PF13855">
    <property type="entry name" value="LRR_8"/>
    <property type="match status" value="5"/>
</dbReference>
<evidence type="ECO:0000256" key="8">
    <source>
        <dbReference type="ARBA" id="ARBA00023040"/>
    </source>
</evidence>
<dbReference type="SMART" id="SM00365">
    <property type="entry name" value="LRR_SD22"/>
    <property type="match status" value="6"/>
</dbReference>
<feature type="transmembrane region" description="Helical" evidence="13">
    <location>
        <begin position="637"/>
        <end position="658"/>
    </location>
</feature>
<dbReference type="InterPro" id="IPR017452">
    <property type="entry name" value="GPCR_Rhodpsn_7TM"/>
</dbReference>
<evidence type="ECO:0000256" key="10">
    <source>
        <dbReference type="ARBA" id="ARBA00023170"/>
    </source>
</evidence>
<keyword evidence="10" id="KW-0675">Receptor</keyword>
<dbReference type="PRINTS" id="PR00237">
    <property type="entry name" value="GPCRRHODOPSN"/>
</dbReference>
<dbReference type="GO" id="GO:0005886">
    <property type="term" value="C:plasma membrane"/>
    <property type="evidence" value="ECO:0007669"/>
    <property type="project" value="UniProtKB-SubCell"/>
</dbReference>
<dbReference type="PANTHER" id="PTHR24372">
    <property type="entry name" value="GLYCOPROTEIN HORMONE RECEPTOR"/>
    <property type="match status" value="1"/>
</dbReference>
<feature type="transmembrane region" description="Helical" evidence="13">
    <location>
        <begin position="719"/>
        <end position="738"/>
    </location>
</feature>
<feature type="transmembrane region" description="Helical" evidence="13">
    <location>
        <begin position="596"/>
        <end position="617"/>
    </location>
</feature>
<keyword evidence="5 14" id="KW-0732">Signal</keyword>
<dbReference type="SUPFAM" id="SSF52058">
    <property type="entry name" value="L domain-like"/>
    <property type="match status" value="2"/>
</dbReference>
<keyword evidence="7 13" id="KW-1133">Transmembrane helix</keyword>
<dbReference type="PANTHER" id="PTHR24372:SF71">
    <property type="entry name" value="LEUCINE-RICH REPEAT-CONTAINING G-PROTEIN COUPLED RECEPTOR 5"/>
    <property type="match status" value="1"/>
</dbReference>
<evidence type="ECO:0000256" key="1">
    <source>
        <dbReference type="ARBA" id="ARBA00004651"/>
    </source>
</evidence>
<dbReference type="InterPro" id="IPR032675">
    <property type="entry name" value="LRR_dom_sf"/>
</dbReference>
<feature type="transmembrane region" description="Helical" evidence="13">
    <location>
        <begin position="804"/>
        <end position="823"/>
    </location>
</feature>
<dbReference type="AlphaFoldDB" id="A0AAV6GGX3"/>
<dbReference type="SMART" id="SM00364">
    <property type="entry name" value="LRR_BAC"/>
    <property type="match status" value="7"/>
</dbReference>
<gene>
    <name evidence="16" type="ORF">AALO_G00149530</name>
</gene>
<organism evidence="16 17">
    <name type="scientific">Alosa alosa</name>
    <name type="common">allis shad</name>
    <dbReference type="NCBI Taxonomy" id="278164"/>
    <lineage>
        <taxon>Eukaryota</taxon>
        <taxon>Metazoa</taxon>
        <taxon>Chordata</taxon>
        <taxon>Craniata</taxon>
        <taxon>Vertebrata</taxon>
        <taxon>Euteleostomi</taxon>
        <taxon>Actinopterygii</taxon>
        <taxon>Neopterygii</taxon>
        <taxon>Teleostei</taxon>
        <taxon>Clupei</taxon>
        <taxon>Clupeiformes</taxon>
        <taxon>Clupeoidei</taxon>
        <taxon>Clupeidae</taxon>
        <taxon>Alosa</taxon>
    </lineage>
</organism>
<protein>
    <recommendedName>
        <fullName evidence="15">G-protein coupled receptors family 1 profile domain-containing protein</fullName>
    </recommendedName>
</protein>
<dbReference type="Pfam" id="PF00001">
    <property type="entry name" value="7tm_1"/>
    <property type="match status" value="1"/>
</dbReference>
<feature type="chain" id="PRO_5043394824" description="G-protein coupled receptors family 1 profile domain-containing protein" evidence="14">
    <location>
        <begin position="32"/>
        <end position="890"/>
    </location>
</feature>
<feature type="transmembrane region" description="Helical" evidence="13">
    <location>
        <begin position="565"/>
        <end position="589"/>
    </location>
</feature>
<evidence type="ECO:0000313" key="17">
    <source>
        <dbReference type="Proteomes" id="UP000823561"/>
    </source>
</evidence>
<sequence length="890" mass="97137">MKNQHFTCSENMGTVVVCVILLPFILEVAECSGNGIKMRDSACPFRCNCESDDILQRVDCAYLGLTVLPANLSVFTSFLDLSMNNLSTLPASALSNLHFLQELRLAGNGLTHIPRGAFSGLFSLKVLMLQNNRLTQIPSEALQSLRNLQSLRLDANHISVVPPGCFEGLTALRHLWLDDNMLTHVPVQALASLTSLQAVTFALNRISHIPDYAFANLSSLVVLHLHNNQISSLGEKCFDGLQSLETLDLNYNGLSEFPIAIRALTNLKELAFHSNSIQAIPEHAFIGNPSLLAIFFYNNPIKFVGKSAFQNLPELRTLSLNGATELSEFPNLTGTHNLESLAVTGASITSLPSSFCEMLANLQVLDLSYNQIRHLPSFSGCGRMQKIDMNHNEIQEVLADTFQDLSMLRSLDLAWNRLRSVDPLAFSYLPSLIKLDMTSNELTSLPELGLPALTHLRLAGNEALRQLLSPHKFPSLRVLEVPYAFQCCAFLSCEKRDFGDMKEMSGYRRKDTGIMSNQEEQEFGEFFLELEENHKPVHSIQCSPAPGPFQPCDHLFGSWLIRSSVWAIVLLSVVCNAMLLLTIFLSAAIKSSAKQLVGLLALANLLTGLCSGALAMADALTFAEYGALWESGVGCKLVAFLSVLSTEASVFLLTAVTVEQGFLLCRLKAVDAGRAPRKTRLVAVLCVLLAATVASLPLVRVGEYGANSLCLPMPTGESSGAVFSVTVVLLNSLCYFVMTVTHVRLYCLHQGKGPSEADCLDCCWVKHTARLLFANCLLFFPVAFLSFAGLLNFAFVSAEVVKSIALVVVPLPACMNPLLYMLLNPHFREDLSGLCSLKGSRLVGVDLDTAEKSCNSTQSLVTETSEVPASAWPSQQSLACTAERCPLSHC</sequence>
<dbReference type="GO" id="GO:0009755">
    <property type="term" value="P:hormone-mediated signaling pathway"/>
    <property type="evidence" value="ECO:0007669"/>
    <property type="project" value="TreeGrafter"/>
</dbReference>
<dbReference type="PROSITE" id="PS51450">
    <property type="entry name" value="LRR"/>
    <property type="match status" value="4"/>
</dbReference>
<name>A0AAV6GGX3_9TELE</name>
<dbReference type="FunFam" id="3.80.10.10:FF:001164">
    <property type="entry name" value="GH01279p"/>
    <property type="match status" value="1"/>
</dbReference>
<evidence type="ECO:0000256" key="6">
    <source>
        <dbReference type="ARBA" id="ARBA00022737"/>
    </source>
</evidence>
<dbReference type="GO" id="GO:0008528">
    <property type="term" value="F:G protein-coupled peptide receptor activity"/>
    <property type="evidence" value="ECO:0007669"/>
    <property type="project" value="TreeGrafter"/>
</dbReference>
<dbReference type="GO" id="GO:0007189">
    <property type="term" value="P:adenylate cyclase-activating G protein-coupled receptor signaling pathway"/>
    <property type="evidence" value="ECO:0007669"/>
    <property type="project" value="TreeGrafter"/>
</dbReference>
<keyword evidence="17" id="KW-1185">Reference proteome</keyword>
<reference evidence="16" key="1">
    <citation type="submission" date="2020-10" db="EMBL/GenBank/DDBJ databases">
        <title>Chromosome-scale genome assembly of the Allis shad, Alosa alosa.</title>
        <authorList>
            <person name="Margot Z."/>
            <person name="Christophe K."/>
            <person name="Cabau C."/>
            <person name="Louis A."/>
            <person name="Berthelot C."/>
            <person name="Parey E."/>
            <person name="Roest Crollius H."/>
            <person name="Montfort J."/>
            <person name="Robinson-Rechavi M."/>
            <person name="Bucao C."/>
            <person name="Bouchez O."/>
            <person name="Gislard M."/>
            <person name="Lluch J."/>
            <person name="Milhes M."/>
            <person name="Lampietro C."/>
            <person name="Lopez Roques C."/>
            <person name="Donnadieu C."/>
            <person name="Braasch I."/>
            <person name="Desvignes T."/>
            <person name="Postlethwait J."/>
            <person name="Bobe J."/>
            <person name="Guiguen Y."/>
        </authorList>
    </citation>
    <scope>NUCLEOTIDE SEQUENCE</scope>
    <source>
        <strain evidence="16">M-15738</strain>
        <tissue evidence="16">Blood</tissue>
    </source>
</reference>
<keyword evidence="4 13" id="KW-0812">Transmembrane</keyword>
<dbReference type="InterPro" id="IPR003591">
    <property type="entry name" value="Leu-rich_rpt_typical-subtyp"/>
</dbReference>
<evidence type="ECO:0000256" key="12">
    <source>
        <dbReference type="ARBA" id="ARBA00023224"/>
    </source>
</evidence>
<evidence type="ECO:0000313" key="16">
    <source>
        <dbReference type="EMBL" id="KAG5273272.1"/>
    </source>
</evidence>
<dbReference type="PROSITE" id="PS50262">
    <property type="entry name" value="G_PROTEIN_RECEP_F1_2"/>
    <property type="match status" value="1"/>
</dbReference>
<evidence type="ECO:0000256" key="5">
    <source>
        <dbReference type="ARBA" id="ARBA00022729"/>
    </source>
</evidence>
<proteinExistence type="predicted"/>
<evidence type="ECO:0000256" key="4">
    <source>
        <dbReference type="ARBA" id="ARBA00022692"/>
    </source>
</evidence>
<dbReference type="InterPro" id="IPR000276">
    <property type="entry name" value="GPCR_Rhodpsn"/>
</dbReference>
<dbReference type="SUPFAM" id="SSF81321">
    <property type="entry name" value="Family A G protein-coupled receptor-like"/>
    <property type="match status" value="1"/>
</dbReference>
<keyword evidence="8" id="KW-0297">G-protein coupled receptor</keyword>
<keyword evidence="9 13" id="KW-0472">Membrane</keyword>
<dbReference type="Gene3D" id="3.80.10.10">
    <property type="entry name" value="Ribonuclease Inhibitor"/>
    <property type="match status" value="1"/>
</dbReference>
<accession>A0AAV6GGX3</accession>
<feature type="signal peptide" evidence="14">
    <location>
        <begin position="1"/>
        <end position="31"/>
    </location>
</feature>
<dbReference type="EMBL" id="JADWDJ010000011">
    <property type="protein sequence ID" value="KAG5273272.1"/>
    <property type="molecule type" value="Genomic_DNA"/>
</dbReference>
<keyword evidence="11" id="KW-0325">Glycoprotein</keyword>
<comment type="subcellular location">
    <subcellularLocation>
        <location evidence="1">Cell membrane</location>
        <topology evidence="1">Multi-pass membrane protein</topology>
    </subcellularLocation>
</comment>
<evidence type="ECO:0000256" key="9">
    <source>
        <dbReference type="ARBA" id="ARBA00023136"/>
    </source>
</evidence>
<evidence type="ECO:0000256" key="14">
    <source>
        <dbReference type="SAM" id="SignalP"/>
    </source>
</evidence>
<evidence type="ECO:0000259" key="15">
    <source>
        <dbReference type="PROSITE" id="PS50262"/>
    </source>
</evidence>
<dbReference type="Gene3D" id="1.20.1070.10">
    <property type="entry name" value="Rhodopsin 7-helix transmembrane proteins"/>
    <property type="match status" value="1"/>
</dbReference>
<keyword evidence="6" id="KW-0677">Repeat</keyword>
<dbReference type="Proteomes" id="UP000823561">
    <property type="component" value="Chromosome 11"/>
</dbReference>